<feature type="transmembrane region" description="Helical" evidence="9">
    <location>
        <begin position="125"/>
        <end position="149"/>
    </location>
</feature>
<dbReference type="GO" id="GO:0017038">
    <property type="term" value="P:protein import"/>
    <property type="evidence" value="ECO:0007669"/>
    <property type="project" value="TreeGrafter"/>
</dbReference>
<reference evidence="11 12" key="1">
    <citation type="submission" date="2016-10" db="EMBL/GenBank/DDBJ databases">
        <authorList>
            <person name="de Groot N.N."/>
        </authorList>
    </citation>
    <scope>NUCLEOTIDE SEQUENCE [LARGE SCALE GENOMIC DNA]</scope>
    <source>
        <strain evidence="11 12">CGMCC 1.8891</strain>
    </source>
</reference>
<evidence type="ECO:0000256" key="9">
    <source>
        <dbReference type="SAM" id="Phobius"/>
    </source>
</evidence>
<evidence type="ECO:0000313" key="11">
    <source>
        <dbReference type="EMBL" id="SFJ63467.1"/>
    </source>
</evidence>
<evidence type="ECO:0000259" key="10">
    <source>
        <dbReference type="Pfam" id="PF01618"/>
    </source>
</evidence>
<evidence type="ECO:0000256" key="1">
    <source>
        <dbReference type="ARBA" id="ARBA00004651"/>
    </source>
</evidence>
<keyword evidence="3" id="KW-1003">Cell membrane</keyword>
<dbReference type="InterPro" id="IPR002898">
    <property type="entry name" value="MotA_ExbB_proton_chnl"/>
</dbReference>
<sequence length="226" mass="24413">MDYADVFTSLFDFLLKGGPSIWAIAALSVITVALIFWKIWDLAYLGAWRSGACGEKSLALWATGDTKGARALIANRRGLRSRFLRSAYAAHENPMFDDEAAQAETTRIAKKDLERTRKGLRSLELIATIAPLLGLLGTVLGMITAFQTLQEAGAKADPAMLAGGIWEALLTTAAGMAVAIPASIAFTGFEAVADRLRHELEDMATRVFLRSRDKDHTALSIAQAAE</sequence>
<keyword evidence="6 9" id="KW-1133">Transmembrane helix</keyword>
<gene>
    <name evidence="11" type="ORF">SAMN04488138_107140</name>
</gene>
<feature type="transmembrane region" description="Helical" evidence="9">
    <location>
        <begin position="20"/>
        <end position="40"/>
    </location>
</feature>
<evidence type="ECO:0000256" key="4">
    <source>
        <dbReference type="ARBA" id="ARBA00022692"/>
    </source>
</evidence>
<evidence type="ECO:0000256" key="2">
    <source>
        <dbReference type="ARBA" id="ARBA00022448"/>
    </source>
</evidence>
<dbReference type="PANTHER" id="PTHR30625:SF15">
    <property type="entry name" value="BIOPOLYMER TRANSPORT PROTEIN EXBB"/>
    <property type="match status" value="1"/>
</dbReference>
<organism evidence="11 12">
    <name type="scientific">Celeribacter halophilus</name>
    <dbReference type="NCBI Taxonomy" id="576117"/>
    <lineage>
        <taxon>Bacteria</taxon>
        <taxon>Pseudomonadati</taxon>
        <taxon>Pseudomonadota</taxon>
        <taxon>Alphaproteobacteria</taxon>
        <taxon>Rhodobacterales</taxon>
        <taxon>Roseobacteraceae</taxon>
        <taxon>Celeribacter</taxon>
    </lineage>
</organism>
<dbReference type="AlphaFoldDB" id="A0A1I3T1Q3"/>
<dbReference type="GO" id="GO:0005886">
    <property type="term" value="C:plasma membrane"/>
    <property type="evidence" value="ECO:0007669"/>
    <property type="project" value="UniProtKB-SubCell"/>
</dbReference>
<accession>A0A1I3T1Q3</accession>
<feature type="transmembrane region" description="Helical" evidence="9">
    <location>
        <begin position="169"/>
        <end position="193"/>
    </location>
</feature>
<feature type="domain" description="MotA/TolQ/ExbB proton channel" evidence="10">
    <location>
        <begin position="81"/>
        <end position="201"/>
    </location>
</feature>
<comment type="similarity">
    <text evidence="8">Belongs to the exbB/tolQ family.</text>
</comment>
<dbReference type="STRING" id="576117.SAMN04488138_107140"/>
<evidence type="ECO:0000256" key="3">
    <source>
        <dbReference type="ARBA" id="ARBA00022475"/>
    </source>
</evidence>
<dbReference type="PANTHER" id="PTHR30625">
    <property type="entry name" value="PROTEIN TOLQ"/>
    <property type="match status" value="1"/>
</dbReference>
<proteinExistence type="inferred from homology"/>
<dbReference type="GeneID" id="98664996"/>
<name>A0A1I3T1Q3_9RHOB</name>
<keyword evidence="7 9" id="KW-0472">Membrane</keyword>
<dbReference type="RefSeq" id="WP_066604337.1">
    <property type="nucleotide sequence ID" value="NZ_FORY01000007.1"/>
</dbReference>
<dbReference type="EMBL" id="FORY01000007">
    <property type="protein sequence ID" value="SFJ63467.1"/>
    <property type="molecule type" value="Genomic_DNA"/>
</dbReference>
<keyword evidence="4 9" id="KW-0812">Transmembrane</keyword>
<evidence type="ECO:0000256" key="5">
    <source>
        <dbReference type="ARBA" id="ARBA00022927"/>
    </source>
</evidence>
<evidence type="ECO:0000256" key="8">
    <source>
        <dbReference type="RuleBase" id="RU004057"/>
    </source>
</evidence>
<comment type="subcellular location">
    <subcellularLocation>
        <location evidence="1">Cell membrane</location>
        <topology evidence="1">Multi-pass membrane protein</topology>
    </subcellularLocation>
    <subcellularLocation>
        <location evidence="8">Membrane</location>
        <topology evidence="8">Multi-pass membrane protein</topology>
    </subcellularLocation>
</comment>
<protein>
    <submittedName>
        <fullName evidence="11">Biopolymer transport protein ExbB</fullName>
    </submittedName>
</protein>
<evidence type="ECO:0000256" key="6">
    <source>
        <dbReference type="ARBA" id="ARBA00022989"/>
    </source>
</evidence>
<dbReference type="InterPro" id="IPR050790">
    <property type="entry name" value="ExbB/TolQ_transport"/>
</dbReference>
<keyword evidence="2 8" id="KW-0813">Transport</keyword>
<keyword evidence="12" id="KW-1185">Reference proteome</keyword>
<dbReference type="Pfam" id="PF01618">
    <property type="entry name" value="MotA_ExbB"/>
    <property type="match status" value="1"/>
</dbReference>
<evidence type="ECO:0000256" key="7">
    <source>
        <dbReference type="ARBA" id="ARBA00023136"/>
    </source>
</evidence>
<dbReference type="Proteomes" id="UP000183299">
    <property type="component" value="Unassembled WGS sequence"/>
</dbReference>
<evidence type="ECO:0000313" key="12">
    <source>
        <dbReference type="Proteomes" id="UP000183299"/>
    </source>
</evidence>
<keyword evidence="5 8" id="KW-0653">Protein transport</keyword>
<dbReference type="OrthoDB" id="4045at2"/>